<reference evidence="1" key="1">
    <citation type="submission" date="2020-10" db="EMBL/GenBank/DDBJ databases">
        <title>Taxonomic study of unclassified bacteria belonging to the class Ktedonobacteria.</title>
        <authorList>
            <person name="Yabe S."/>
            <person name="Wang C.M."/>
            <person name="Zheng Y."/>
            <person name="Sakai Y."/>
            <person name="Cavaletti L."/>
            <person name="Monciardini P."/>
            <person name="Donadio S."/>
        </authorList>
    </citation>
    <scope>NUCLEOTIDE SEQUENCE</scope>
    <source>
        <strain evidence="1">SOSP1-1</strain>
    </source>
</reference>
<keyword evidence="2" id="KW-1185">Reference proteome</keyword>
<proteinExistence type="predicted"/>
<comment type="caution">
    <text evidence="1">The sequence shown here is derived from an EMBL/GenBank/DDBJ whole genome shotgun (WGS) entry which is preliminary data.</text>
</comment>
<evidence type="ECO:0000313" key="2">
    <source>
        <dbReference type="Proteomes" id="UP000612362"/>
    </source>
</evidence>
<organism evidence="1 2">
    <name type="scientific">Ktedonospora formicarum</name>
    <dbReference type="NCBI Taxonomy" id="2778364"/>
    <lineage>
        <taxon>Bacteria</taxon>
        <taxon>Bacillati</taxon>
        <taxon>Chloroflexota</taxon>
        <taxon>Ktedonobacteria</taxon>
        <taxon>Ktedonobacterales</taxon>
        <taxon>Ktedonobacteraceae</taxon>
        <taxon>Ktedonospora</taxon>
    </lineage>
</organism>
<dbReference type="EMBL" id="BNJF01000004">
    <property type="protein sequence ID" value="GHO48360.1"/>
    <property type="molecule type" value="Genomic_DNA"/>
</dbReference>
<evidence type="ECO:0000313" key="1">
    <source>
        <dbReference type="EMBL" id="GHO48360.1"/>
    </source>
</evidence>
<name>A0A8J3I7N5_9CHLR</name>
<accession>A0A8J3I7N5</accession>
<dbReference type="AlphaFoldDB" id="A0A8J3I7N5"/>
<sequence>MYRQQGAPAEIFNECWSQIHKARYALPAPETINFYVQPGDGHDDFLISLALCGQALTGMIQPAAAQFIRSRRDYEEESRH</sequence>
<dbReference type="Proteomes" id="UP000612362">
    <property type="component" value="Unassembled WGS sequence"/>
</dbReference>
<protein>
    <submittedName>
        <fullName evidence="1">Uncharacterized protein</fullName>
    </submittedName>
</protein>
<dbReference type="RefSeq" id="WP_220197582.1">
    <property type="nucleotide sequence ID" value="NZ_BNJF01000004.1"/>
</dbReference>
<gene>
    <name evidence="1" type="ORF">KSX_65230</name>
</gene>